<dbReference type="Gene3D" id="3.60.10.10">
    <property type="entry name" value="Endonuclease/exonuclease/phosphatase"/>
    <property type="match status" value="1"/>
</dbReference>
<dbReference type="InterPro" id="IPR036691">
    <property type="entry name" value="Endo/exonu/phosph_ase_sf"/>
</dbReference>
<keyword evidence="4" id="KW-0255">Endonuclease</keyword>
<feature type="signal peptide" evidence="2">
    <location>
        <begin position="1"/>
        <end position="18"/>
    </location>
</feature>
<evidence type="ECO:0000256" key="2">
    <source>
        <dbReference type="SAM" id="SignalP"/>
    </source>
</evidence>
<reference evidence="4" key="1">
    <citation type="submission" date="2020-07" db="EMBL/GenBank/DDBJ databases">
        <title>Genome sequences of bacteria associated with the marine, planktonic diatom Thalassiosira profunda strain ECT2AJA-044.</title>
        <authorList>
            <person name="Gargas C.B."/>
            <person name="Roberts W.R."/>
            <person name="Alverson A.J."/>
        </authorList>
    </citation>
    <scope>NUCLEOTIDE SEQUENCE</scope>
    <source>
        <strain evidence="4">ECT2AJA-044</strain>
    </source>
</reference>
<evidence type="ECO:0000313" key="5">
    <source>
        <dbReference type="Proteomes" id="UP000665026"/>
    </source>
</evidence>
<dbReference type="GO" id="GO:0004519">
    <property type="term" value="F:endonuclease activity"/>
    <property type="evidence" value="ECO:0007669"/>
    <property type="project" value="UniProtKB-KW"/>
</dbReference>
<keyword evidence="4" id="KW-0540">Nuclease</keyword>
<dbReference type="Proteomes" id="UP000665026">
    <property type="component" value="Chromosome"/>
</dbReference>
<evidence type="ECO:0000313" key="4">
    <source>
        <dbReference type="EMBL" id="QTN36617.1"/>
    </source>
</evidence>
<dbReference type="Pfam" id="PF03372">
    <property type="entry name" value="Exo_endo_phos"/>
    <property type="match status" value="1"/>
</dbReference>
<feature type="domain" description="Endonuclease/exonuclease/phosphatase" evidence="3">
    <location>
        <begin position="25"/>
        <end position="378"/>
    </location>
</feature>
<evidence type="ECO:0000259" key="3">
    <source>
        <dbReference type="Pfam" id="PF03372"/>
    </source>
</evidence>
<dbReference type="InterPro" id="IPR005135">
    <property type="entry name" value="Endo/exonuclease/phosphatase"/>
</dbReference>
<evidence type="ECO:0000256" key="1">
    <source>
        <dbReference type="SAM" id="MobiDB-lite"/>
    </source>
</evidence>
<gene>
    <name evidence="4" type="ORF">HZ995_03595</name>
</gene>
<protein>
    <submittedName>
        <fullName evidence="4">Endonuclease/exonuclease/phosphatase family protein</fullName>
    </submittedName>
</protein>
<dbReference type="EMBL" id="CP060010">
    <property type="protein sequence ID" value="QTN36617.1"/>
    <property type="molecule type" value="Genomic_DNA"/>
</dbReference>
<dbReference type="KEGG" id="cact:HZ995_03595"/>
<organism evidence="4 5">
    <name type="scientific">Cognatishimia activa</name>
    <dbReference type="NCBI Taxonomy" id="1715691"/>
    <lineage>
        <taxon>Bacteria</taxon>
        <taxon>Pseudomonadati</taxon>
        <taxon>Pseudomonadota</taxon>
        <taxon>Alphaproteobacteria</taxon>
        <taxon>Rhodobacterales</taxon>
        <taxon>Paracoccaceae</taxon>
        <taxon>Cognatishimia</taxon>
    </lineage>
</organism>
<dbReference type="AlphaFoldDB" id="A0A975EQR5"/>
<dbReference type="SUPFAM" id="SSF56219">
    <property type="entry name" value="DNase I-like"/>
    <property type="match status" value="1"/>
</dbReference>
<feature type="chain" id="PRO_5037363456" evidence="2">
    <location>
        <begin position="19"/>
        <end position="389"/>
    </location>
</feature>
<keyword evidence="2" id="KW-0732">Signal</keyword>
<dbReference type="RefSeq" id="WP_209357316.1">
    <property type="nucleotide sequence ID" value="NZ_CP060010.1"/>
</dbReference>
<accession>A0A975EQR5</accession>
<feature type="region of interest" description="Disordered" evidence="1">
    <location>
        <begin position="291"/>
        <end position="334"/>
    </location>
</feature>
<proteinExistence type="predicted"/>
<sequence>MKPIFLTLALALAGSAQADTLRIATFNASLNRQNAGDLLADIKTGDAQVAAVAEIIQRARPDVLLLNEFDDDPTALALFQTLLQTGQNTTAHGAAQPITYSETFRAPVNTGVPSGYDLDGNEEIGGPGDAYGFGFFPGQYGMTVLSNLPITNARTFQTFLWKDMPNNLMPEGFYSPAAEGIFRLSSKSHWDLTLDADGTEVHLLAAHPTPPVFDGPEDRNGRRNHDEIRFWADYVEGASYIYDDAGTKGGLGDGAHFVIAGDLNADPFDGDSTNQAILQLLDHPLIQASATQAPASDGSAEAADRQGGANKRHRGPAAFDTADFGFDRDNPGTDRAPGNLRVDYVLPSKTLKVVDSGIYWLPSTDPLFKLAEYPTSDHRLVWIDVDIPE</sequence>
<name>A0A975EQR5_9RHOB</name>
<keyword evidence="4" id="KW-0378">Hydrolase</keyword>